<dbReference type="PANTHER" id="PTHR30441:SF8">
    <property type="entry name" value="DUF748 DOMAIN-CONTAINING PROTEIN"/>
    <property type="match status" value="1"/>
</dbReference>
<dbReference type="InterPro" id="IPR007844">
    <property type="entry name" value="AsmA"/>
</dbReference>
<proteinExistence type="predicted"/>
<dbReference type="Proteomes" id="UP000321436">
    <property type="component" value="Unassembled WGS sequence"/>
</dbReference>
<keyword evidence="3" id="KW-1185">Reference proteome</keyword>
<dbReference type="PANTHER" id="PTHR30441">
    <property type="entry name" value="DUF748 DOMAIN-CONTAINING PROTEIN"/>
    <property type="match status" value="1"/>
</dbReference>
<protein>
    <recommendedName>
        <fullName evidence="1">AsmA domain-containing protein</fullName>
    </recommendedName>
</protein>
<gene>
    <name evidence="2" type="ORF">CCY01nite_48510</name>
</gene>
<accession>A0A512RSB8</accession>
<dbReference type="InterPro" id="IPR052894">
    <property type="entry name" value="AsmA-related"/>
</dbReference>
<evidence type="ECO:0000313" key="3">
    <source>
        <dbReference type="Proteomes" id="UP000321436"/>
    </source>
</evidence>
<name>A0A512RSB8_9BACT</name>
<dbReference type="EMBL" id="BKAU01000007">
    <property type="protein sequence ID" value="GEP98591.1"/>
    <property type="molecule type" value="Genomic_DNA"/>
</dbReference>
<evidence type="ECO:0000259" key="1">
    <source>
        <dbReference type="Pfam" id="PF05170"/>
    </source>
</evidence>
<organism evidence="2 3">
    <name type="scientific">Chitinophaga cymbidii</name>
    <dbReference type="NCBI Taxonomy" id="1096750"/>
    <lineage>
        <taxon>Bacteria</taxon>
        <taxon>Pseudomonadati</taxon>
        <taxon>Bacteroidota</taxon>
        <taxon>Chitinophagia</taxon>
        <taxon>Chitinophagales</taxon>
        <taxon>Chitinophagaceae</taxon>
        <taxon>Chitinophaga</taxon>
    </lineage>
</organism>
<dbReference type="AlphaFoldDB" id="A0A512RSB8"/>
<dbReference type="Pfam" id="PF05170">
    <property type="entry name" value="AsmA"/>
    <property type="match status" value="1"/>
</dbReference>
<dbReference type="GO" id="GO:0005886">
    <property type="term" value="C:plasma membrane"/>
    <property type="evidence" value="ECO:0007669"/>
    <property type="project" value="TreeGrafter"/>
</dbReference>
<evidence type="ECO:0000313" key="2">
    <source>
        <dbReference type="EMBL" id="GEP98591.1"/>
    </source>
</evidence>
<comment type="caution">
    <text evidence="2">The sequence shown here is derived from an EMBL/GenBank/DDBJ whole genome shotgun (WGS) entry which is preliminary data.</text>
</comment>
<sequence>MPRWLRLSLISLVSLITLVIILWLVLALIIRSNKQAILHQITEQLGGRINGTLEIKDMEPSLVRSFPNVSVTLIDVSLKDSLFTSHQRPLLKVEEVYVKVNTFAIIRKKVDIRQVFLKNGSIRLFTDSTGYSNKYLFQSKPSARPKSRQPVIGSFRLENVLLEIEDQVKSKLFRFDIRSVRGQMINRDTTGWQCDLQTDVLIRDMAFNTAKGSYAQQKVLKSNLHIEYDRSAKILRIPSQTLRFDEQPVVVDGLFSFSQKPALFNLKIRADAIGFRTAASMLPKSASQKLDSISFSQPLNVLADIKGRMQFRDTPHVNVSWNTQNNTLTAKGIELGQCSFSGGYLNEVQPGMGHGDNNSRISLYDFKGQFDSIPITADTIRVVNLKHPVLTGRFKSNFPLASLTRPMGAHLFQFTKGNASVDLEYAGSWDAKDTIPGYLKGIVQISDGAFTYVPRNQAFQQCNATLDFTGADLFIRNVKVQSGKSALLMEGSIRNILNFYFNAPEKITLDWSVNSPLINLNEFHSFFSKRQKHQRQPQKASRHHRAKLLRQLDVVLEACSVNMDVNLNKVQYRKFTAQNVKANVQLTKESIRLNKVALQAAGGSMQLNGTVTQTGNGNDKFNVDARIQQVQVDQLFHAFENFGQDGVEAKNLKGIFSATARLSGGMKEDASIRPHSMFGTIKFDLKKGALVNFEPLERIGKFVFRKRDMSNITFENISNTLDIKGNKVVIYPMVISSSVVNIELEGVYGLPKGTDIKMKIPLRNPKGDDLITDITELQKRRKRGIVVNLHAVDGEDGKVKLKLGKGKDDD</sequence>
<dbReference type="GO" id="GO:0090313">
    <property type="term" value="P:regulation of protein targeting to membrane"/>
    <property type="evidence" value="ECO:0007669"/>
    <property type="project" value="TreeGrafter"/>
</dbReference>
<dbReference type="RefSeq" id="WP_186831247.1">
    <property type="nucleotide sequence ID" value="NZ_BKAU01000007.1"/>
</dbReference>
<reference evidence="2 3" key="1">
    <citation type="submission" date="2019-07" db="EMBL/GenBank/DDBJ databases">
        <title>Whole genome shotgun sequence of Chitinophaga cymbidii NBRC 109752.</title>
        <authorList>
            <person name="Hosoyama A."/>
            <person name="Uohara A."/>
            <person name="Ohji S."/>
            <person name="Ichikawa N."/>
        </authorList>
    </citation>
    <scope>NUCLEOTIDE SEQUENCE [LARGE SCALE GENOMIC DNA]</scope>
    <source>
        <strain evidence="2 3">NBRC 109752</strain>
    </source>
</reference>
<feature type="domain" description="AsmA" evidence="1">
    <location>
        <begin position="506"/>
        <end position="691"/>
    </location>
</feature>